<evidence type="ECO:0000256" key="1">
    <source>
        <dbReference type="SAM" id="MobiDB-lite"/>
    </source>
</evidence>
<gene>
    <name evidence="2" type="ORF">AALP_AAs50609U000200</name>
</gene>
<dbReference type="Proteomes" id="UP000029120">
    <property type="component" value="Unassembled WGS sequence"/>
</dbReference>
<dbReference type="AlphaFoldDB" id="A0A087FX10"/>
<sequence>MAKEGRGCRLVRELSLRQQRQRGPRGHLAPRQRLDTYPAVVAERAVLTSRFGTPSVNGLLRDEAYAGTKSKAFEFSLLFDRVVGDYDEDVCSGDNELCEAKEANAVQQSRLDEFAEQNRVLERDALSVQKSKKECDDKLAKVKSRCTKAEDEIFSLRGELSFASDLQSTRIGEADAAARDEMARGFEGRVSEVAGLLAKIGGKAQTNMLDLAEIEANLEFIGLHQGSELPVPPTEIKKLCRQKIPIYDAHVVADDDVEADATDGDDAEVGDNDVVADDDEDRDEEIED</sequence>
<reference evidence="3" key="1">
    <citation type="journal article" date="2015" name="Nat. Plants">
        <title>Genome expansion of Arabis alpina linked with retrotransposition and reduced symmetric DNA methylation.</title>
        <authorList>
            <person name="Willing E.M."/>
            <person name="Rawat V."/>
            <person name="Mandakova T."/>
            <person name="Maumus F."/>
            <person name="James G.V."/>
            <person name="Nordstroem K.J."/>
            <person name="Becker C."/>
            <person name="Warthmann N."/>
            <person name="Chica C."/>
            <person name="Szarzynska B."/>
            <person name="Zytnicki M."/>
            <person name="Albani M.C."/>
            <person name="Kiefer C."/>
            <person name="Bergonzi S."/>
            <person name="Castaings L."/>
            <person name="Mateos J.L."/>
            <person name="Berns M.C."/>
            <person name="Bujdoso N."/>
            <person name="Piofczyk T."/>
            <person name="de Lorenzo L."/>
            <person name="Barrero-Sicilia C."/>
            <person name="Mateos I."/>
            <person name="Piednoel M."/>
            <person name="Hagmann J."/>
            <person name="Chen-Min-Tao R."/>
            <person name="Iglesias-Fernandez R."/>
            <person name="Schuster S.C."/>
            <person name="Alonso-Blanco C."/>
            <person name="Roudier F."/>
            <person name="Carbonero P."/>
            <person name="Paz-Ares J."/>
            <person name="Davis S.J."/>
            <person name="Pecinka A."/>
            <person name="Quesneville H."/>
            <person name="Colot V."/>
            <person name="Lysak M.A."/>
            <person name="Weigel D."/>
            <person name="Coupland G."/>
            <person name="Schneeberger K."/>
        </authorList>
    </citation>
    <scope>NUCLEOTIDE SEQUENCE [LARGE SCALE GENOMIC DNA]</scope>
    <source>
        <strain evidence="3">cv. Pajares</strain>
    </source>
</reference>
<keyword evidence="3" id="KW-1185">Reference proteome</keyword>
<feature type="region of interest" description="Disordered" evidence="1">
    <location>
        <begin position="254"/>
        <end position="288"/>
    </location>
</feature>
<protein>
    <submittedName>
        <fullName evidence="2">Uncharacterized protein</fullName>
    </submittedName>
</protein>
<name>A0A087FX10_ARAAL</name>
<accession>A0A087FX10</accession>
<evidence type="ECO:0000313" key="3">
    <source>
        <dbReference type="Proteomes" id="UP000029120"/>
    </source>
</evidence>
<proteinExistence type="predicted"/>
<organism evidence="2 3">
    <name type="scientific">Arabis alpina</name>
    <name type="common">Alpine rock-cress</name>
    <dbReference type="NCBI Taxonomy" id="50452"/>
    <lineage>
        <taxon>Eukaryota</taxon>
        <taxon>Viridiplantae</taxon>
        <taxon>Streptophyta</taxon>
        <taxon>Embryophyta</taxon>
        <taxon>Tracheophyta</taxon>
        <taxon>Spermatophyta</taxon>
        <taxon>Magnoliopsida</taxon>
        <taxon>eudicotyledons</taxon>
        <taxon>Gunneridae</taxon>
        <taxon>Pentapetalae</taxon>
        <taxon>rosids</taxon>
        <taxon>malvids</taxon>
        <taxon>Brassicales</taxon>
        <taxon>Brassicaceae</taxon>
        <taxon>Arabideae</taxon>
        <taxon>Arabis</taxon>
    </lineage>
</organism>
<evidence type="ECO:0000313" key="2">
    <source>
        <dbReference type="EMBL" id="KFK22162.1"/>
    </source>
</evidence>
<dbReference type="Gramene" id="KFK22162">
    <property type="protein sequence ID" value="KFK22162"/>
    <property type="gene ID" value="AALP_AAs50609U000200"/>
</dbReference>
<dbReference type="EMBL" id="KL991935">
    <property type="protein sequence ID" value="KFK22162.1"/>
    <property type="molecule type" value="Genomic_DNA"/>
</dbReference>